<dbReference type="CDD" id="cd07377">
    <property type="entry name" value="WHTH_GntR"/>
    <property type="match status" value="1"/>
</dbReference>
<dbReference type="STRING" id="1045774.SAMN05421872_101161"/>
<dbReference type="InterPro" id="IPR036388">
    <property type="entry name" value="WH-like_DNA-bd_sf"/>
</dbReference>
<proteinExistence type="predicted"/>
<evidence type="ECO:0000313" key="6">
    <source>
        <dbReference type="Proteomes" id="UP000199034"/>
    </source>
</evidence>
<evidence type="ECO:0000256" key="2">
    <source>
        <dbReference type="ARBA" id="ARBA00023015"/>
    </source>
</evidence>
<evidence type="ECO:0000256" key="3">
    <source>
        <dbReference type="ARBA" id="ARBA00023125"/>
    </source>
</evidence>
<evidence type="ECO:0000313" key="5">
    <source>
        <dbReference type="EMBL" id="SDC05050.1"/>
    </source>
</evidence>
<dbReference type="EMBL" id="FMZM01000001">
    <property type="protein sequence ID" value="SDC05050.1"/>
    <property type="molecule type" value="Genomic_DNA"/>
</dbReference>
<dbReference type="InterPro" id="IPR051446">
    <property type="entry name" value="HTH_trans_reg/aminotransferase"/>
</dbReference>
<evidence type="ECO:0000256" key="4">
    <source>
        <dbReference type="ARBA" id="ARBA00023163"/>
    </source>
</evidence>
<keyword evidence="1" id="KW-0663">Pyridoxal phosphate</keyword>
<dbReference type="RefSeq" id="WP_373367001.1">
    <property type="nucleotide sequence ID" value="NZ_FMZM01000001.1"/>
</dbReference>
<protein>
    <submittedName>
        <fullName evidence="5">DNA-binding transcriptional regulator YhcF, GntR family</fullName>
    </submittedName>
</protein>
<keyword evidence="2" id="KW-0805">Transcription regulation</keyword>
<dbReference type="SUPFAM" id="SSF46785">
    <property type="entry name" value="Winged helix' DNA-binding domain"/>
    <property type="match status" value="1"/>
</dbReference>
<dbReference type="Proteomes" id="UP000199034">
    <property type="component" value="Unassembled WGS sequence"/>
</dbReference>
<keyword evidence="6" id="KW-1185">Reference proteome</keyword>
<sequence length="115" mass="12086">MNPLDPGSATPPFEQLRTQLAARVASGDLPAGTKLPTVRALAADLGVANGTVARAYRELEVDGVLVTEGRRGTFVATTAATTDDAALRAAREYAGVARRLGLTRPEAIRLLDDAW</sequence>
<dbReference type="Pfam" id="PF00392">
    <property type="entry name" value="GntR"/>
    <property type="match status" value="1"/>
</dbReference>
<dbReference type="PROSITE" id="PS50949">
    <property type="entry name" value="HTH_GNTR"/>
    <property type="match status" value="1"/>
</dbReference>
<dbReference type="Gene3D" id="1.10.10.10">
    <property type="entry name" value="Winged helix-like DNA-binding domain superfamily/Winged helix DNA-binding domain"/>
    <property type="match status" value="1"/>
</dbReference>
<gene>
    <name evidence="5" type="ORF">SAMN05421872_101161</name>
</gene>
<name>A0A1G6IF74_9ACTN</name>
<dbReference type="GO" id="GO:0003677">
    <property type="term" value="F:DNA binding"/>
    <property type="evidence" value="ECO:0007669"/>
    <property type="project" value="UniProtKB-KW"/>
</dbReference>
<dbReference type="AlphaFoldDB" id="A0A1G6IF74"/>
<dbReference type="InterPro" id="IPR036390">
    <property type="entry name" value="WH_DNA-bd_sf"/>
</dbReference>
<organism evidence="5 6">
    <name type="scientific">Nocardioides lianchengensis</name>
    <dbReference type="NCBI Taxonomy" id="1045774"/>
    <lineage>
        <taxon>Bacteria</taxon>
        <taxon>Bacillati</taxon>
        <taxon>Actinomycetota</taxon>
        <taxon>Actinomycetes</taxon>
        <taxon>Propionibacteriales</taxon>
        <taxon>Nocardioidaceae</taxon>
        <taxon>Nocardioides</taxon>
    </lineage>
</organism>
<dbReference type="SMART" id="SM00345">
    <property type="entry name" value="HTH_GNTR"/>
    <property type="match status" value="1"/>
</dbReference>
<dbReference type="InterPro" id="IPR000524">
    <property type="entry name" value="Tscrpt_reg_HTH_GntR"/>
</dbReference>
<dbReference type="PANTHER" id="PTHR46577:SF1">
    <property type="entry name" value="HTH-TYPE TRANSCRIPTIONAL REGULATORY PROTEIN GABR"/>
    <property type="match status" value="1"/>
</dbReference>
<accession>A0A1G6IF74</accession>
<dbReference type="GO" id="GO:0003700">
    <property type="term" value="F:DNA-binding transcription factor activity"/>
    <property type="evidence" value="ECO:0007669"/>
    <property type="project" value="InterPro"/>
</dbReference>
<reference evidence="6" key="1">
    <citation type="submission" date="2016-10" db="EMBL/GenBank/DDBJ databases">
        <authorList>
            <person name="Varghese N."/>
            <person name="Submissions S."/>
        </authorList>
    </citation>
    <scope>NUCLEOTIDE SEQUENCE [LARGE SCALE GENOMIC DNA]</scope>
    <source>
        <strain evidence="6">CGMCC 4.6858</strain>
    </source>
</reference>
<keyword evidence="4" id="KW-0804">Transcription</keyword>
<dbReference type="PANTHER" id="PTHR46577">
    <property type="entry name" value="HTH-TYPE TRANSCRIPTIONAL REGULATORY PROTEIN GABR"/>
    <property type="match status" value="1"/>
</dbReference>
<keyword evidence="3 5" id="KW-0238">DNA-binding</keyword>
<evidence type="ECO:0000256" key="1">
    <source>
        <dbReference type="ARBA" id="ARBA00022898"/>
    </source>
</evidence>